<feature type="region of interest" description="Disordered" evidence="1">
    <location>
        <begin position="335"/>
        <end position="371"/>
    </location>
</feature>
<feature type="compositionally biased region" description="Basic and acidic residues" evidence="1">
    <location>
        <begin position="152"/>
        <end position="161"/>
    </location>
</feature>
<dbReference type="OrthoDB" id="5062908at2759"/>
<dbReference type="Proteomes" id="UP000249619">
    <property type="component" value="Unassembled WGS sequence"/>
</dbReference>
<feature type="domain" description="C2H2-domain containing protein second zinc finger" evidence="2">
    <location>
        <begin position="454"/>
        <end position="485"/>
    </location>
</feature>
<feature type="compositionally biased region" description="Polar residues" evidence="1">
    <location>
        <begin position="26"/>
        <end position="40"/>
    </location>
</feature>
<feature type="domain" description="C2H2-domain containing protein first zinc finger" evidence="3">
    <location>
        <begin position="417"/>
        <end position="446"/>
    </location>
</feature>
<dbReference type="AlphaFoldDB" id="A0A364MRX1"/>
<protein>
    <submittedName>
        <fullName evidence="4">C2h2 transcription factor</fullName>
    </submittedName>
</protein>
<evidence type="ECO:0000259" key="3">
    <source>
        <dbReference type="Pfam" id="PF26177"/>
    </source>
</evidence>
<feature type="region of interest" description="Disordered" evidence="1">
    <location>
        <begin position="17"/>
        <end position="41"/>
    </location>
</feature>
<organism evidence="4 5">
    <name type="scientific">Stemphylium lycopersici</name>
    <name type="common">Tomato gray leaf spot disease fungus</name>
    <name type="synonym">Thyrospora lycopersici</name>
    <dbReference type="NCBI Taxonomy" id="183478"/>
    <lineage>
        <taxon>Eukaryota</taxon>
        <taxon>Fungi</taxon>
        <taxon>Dikarya</taxon>
        <taxon>Ascomycota</taxon>
        <taxon>Pezizomycotina</taxon>
        <taxon>Dothideomycetes</taxon>
        <taxon>Pleosporomycetidae</taxon>
        <taxon>Pleosporales</taxon>
        <taxon>Pleosporineae</taxon>
        <taxon>Pleosporaceae</taxon>
        <taxon>Stemphylium</taxon>
    </lineage>
</organism>
<name>A0A364MRX1_STELY</name>
<feature type="region of interest" description="Disordered" evidence="1">
    <location>
        <begin position="136"/>
        <end position="169"/>
    </location>
</feature>
<accession>A0A364MRX1</accession>
<dbReference type="Pfam" id="PF26177">
    <property type="entry name" value="zf_C2H2_17_1st"/>
    <property type="match status" value="1"/>
</dbReference>
<evidence type="ECO:0000313" key="4">
    <source>
        <dbReference type="EMBL" id="RAR01241.1"/>
    </source>
</evidence>
<evidence type="ECO:0000256" key="1">
    <source>
        <dbReference type="SAM" id="MobiDB-lite"/>
    </source>
</evidence>
<reference evidence="5" key="1">
    <citation type="submission" date="2018-05" db="EMBL/GenBank/DDBJ databases">
        <title>Draft genome sequence of Stemphylium lycopersici strain CIDEFI 213.</title>
        <authorList>
            <person name="Medina R."/>
            <person name="Franco M.E.E."/>
            <person name="Lucentini C.G."/>
            <person name="Saparrat M.C.N."/>
            <person name="Balatti P.A."/>
        </authorList>
    </citation>
    <scope>NUCLEOTIDE SEQUENCE [LARGE SCALE GENOMIC DNA]</scope>
    <source>
        <strain evidence="5">CIDEFI 213</strain>
    </source>
</reference>
<sequence>MFLFDCAERRATGNVIVRTPPRDSHGTGTTVSAPRNTSHPRNSRMDARLYLDFVPGLPQACHGCEMDLELLWTDMNDSFFDSPPEPAFYISNITEWRKEIPAPIVSAPDFPFSSDFQDMHTSDFFELKDTVSECSMDSAYQSQSGASRRGPRKPEMTRQDSRSQMSSHFVGSDIYSPTMSSDNFSAFPDTLDMSHMQPATTGSWEPTDGPLSYANYSTAQDYTHYPTSNMTRFTPSTISDSPHWPTADAHFQTSSFPFTWPTQTNDAMFSTPASQRNWQTASLDASDRPATLRHSSYTLQEESRRTSAQDASFGAFVGTPTSTTSVHFPQVELKDDTKPASVPQSLDGHDDTLSQSEAAETKLEEERTKVARSHPLYQQTPDKDGKYHCPEEGKTGCSHKPTALKCNYDKYVDSHLKPFRCNKKTCVGVQFSSTACLLRHEREAHGMHGHGARPHLCHFRECERAVPGHGFPRRYNLFDHMKRVHQYDGPTTEPSPPVQGQAPRKSASRKRKVSAEEAVEKRVKVVKLTAEQQRQQRGDALAKEFLTKKQHLIEVLMNLSNPSDLGDDIQLTKEVVGLHDICTQYRDVFGG</sequence>
<comment type="caution">
    <text evidence="4">The sequence shown here is derived from an EMBL/GenBank/DDBJ whole genome shotgun (WGS) entry which is preliminary data.</text>
</comment>
<evidence type="ECO:0000259" key="2">
    <source>
        <dbReference type="Pfam" id="PF26176"/>
    </source>
</evidence>
<dbReference type="STRING" id="183478.A0A364MRX1"/>
<dbReference type="Gene3D" id="3.30.160.60">
    <property type="entry name" value="Classic Zinc Finger"/>
    <property type="match status" value="1"/>
</dbReference>
<dbReference type="InterPro" id="IPR059095">
    <property type="entry name" value="Znf_C2H2_17_2nd"/>
</dbReference>
<dbReference type="Pfam" id="PF26176">
    <property type="entry name" value="zf_C2H2_17_2"/>
    <property type="match status" value="1"/>
</dbReference>
<dbReference type="InterPro" id="IPR059009">
    <property type="entry name" value="Znf_C2H2_17_1st"/>
</dbReference>
<proteinExistence type="predicted"/>
<dbReference type="EMBL" id="QGDH01000285">
    <property type="protein sequence ID" value="RAR01241.1"/>
    <property type="molecule type" value="Genomic_DNA"/>
</dbReference>
<feature type="compositionally biased region" description="Polar residues" evidence="1">
    <location>
        <begin position="136"/>
        <end position="146"/>
    </location>
</feature>
<gene>
    <name evidence="4" type="ORF">DDE83_008958</name>
</gene>
<keyword evidence="5" id="KW-1185">Reference proteome</keyword>
<evidence type="ECO:0000313" key="5">
    <source>
        <dbReference type="Proteomes" id="UP000249619"/>
    </source>
</evidence>
<feature type="compositionally biased region" description="Basic and acidic residues" evidence="1">
    <location>
        <begin position="359"/>
        <end position="369"/>
    </location>
</feature>
<feature type="region of interest" description="Disordered" evidence="1">
    <location>
        <begin position="486"/>
        <end position="515"/>
    </location>
</feature>